<dbReference type="AlphaFoldDB" id="A0A4R3JMG3"/>
<dbReference type="Proteomes" id="UP000702954">
    <property type="component" value="Unassembled WGS sequence"/>
</dbReference>
<dbReference type="InterPro" id="IPR050490">
    <property type="entry name" value="Bact_solute-bd_prot1"/>
</dbReference>
<accession>A0A4R3JMG3</accession>
<name>A0A4R3JMG3_9FIRM</name>
<dbReference type="PROSITE" id="PS51257">
    <property type="entry name" value="PROKAR_LIPOPROTEIN"/>
    <property type="match status" value="1"/>
</dbReference>
<dbReference type="EMBL" id="SLZV01000018">
    <property type="protein sequence ID" value="TCS66672.1"/>
    <property type="molecule type" value="Genomic_DNA"/>
</dbReference>
<keyword evidence="5" id="KW-1185">Reference proteome</keyword>
<keyword evidence="1" id="KW-0732">Signal</keyword>
<sequence>MKQKKVIALLAVAAMTVGLFSGCGSGSGDEKKSGGKEKITLWMPTFAATDAKVTDEEFWGEKMEAFGKENNCEVKVEIIPWDNYEEKYLTGTTSDDGPDVGYMYMEMFYDYIDMGALTDIDEYFTDEEKENYLYYELGNIQEGQYALPVVVGNPRILVANMDLLKEAGIDKIPTNWDELVSACKKIKESNPNVAPFLQDWGNPHYGSLNEIYWPYFWGAGGEIVDEEGNLTIDSKEGLEATKFLYSLKEQGILPDSCTSNDDVLQPFKNGEAAMAVLASSNALTVGDKVNWDFQPLIEGPEKAQTFVAADSLVMFEKCENKELAAKLMKYITSADVMSDFHKTVSEQPPITKDETYSGDERFAELFSDYGDNFVSLPVFKGASSLYDTLYKNLQSMMLGEMTPEEVLKQTTEYYNTNLK</sequence>
<dbReference type="Pfam" id="PF01547">
    <property type="entry name" value="SBP_bac_1"/>
    <property type="match status" value="1"/>
</dbReference>
<organism evidence="3 4">
    <name type="scientific">Faecalimonas umbilicata</name>
    <dbReference type="NCBI Taxonomy" id="1912855"/>
    <lineage>
        <taxon>Bacteria</taxon>
        <taxon>Bacillati</taxon>
        <taxon>Bacillota</taxon>
        <taxon>Clostridia</taxon>
        <taxon>Lachnospirales</taxon>
        <taxon>Lachnospiraceae</taxon>
        <taxon>Faecalimonas</taxon>
    </lineage>
</organism>
<dbReference type="InterPro" id="IPR006059">
    <property type="entry name" value="SBP"/>
</dbReference>
<evidence type="ECO:0000256" key="1">
    <source>
        <dbReference type="SAM" id="SignalP"/>
    </source>
</evidence>
<proteinExistence type="predicted"/>
<dbReference type="CDD" id="cd13585">
    <property type="entry name" value="PBP2_TMBP_like"/>
    <property type="match status" value="1"/>
</dbReference>
<dbReference type="RefSeq" id="WP_009262338.1">
    <property type="nucleotide sequence ID" value="NZ_BHEO01000002.1"/>
</dbReference>
<evidence type="ECO:0000313" key="5">
    <source>
        <dbReference type="Proteomes" id="UP000702954"/>
    </source>
</evidence>
<evidence type="ECO:0000313" key="3">
    <source>
        <dbReference type="EMBL" id="TCS66672.1"/>
    </source>
</evidence>
<protein>
    <submittedName>
        <fullName evidence="3">Carbohydrate ABC transporter substrate-binding protein (CUT1 family)</fullName>
    </submittedName>
    <submittedName>
        <fullName evidence="2">Sugar ABC transporter substrate-binding protein</fullName>
    </submittedName>
</protein>
<feature type="chain" id="PRO_5038426577" evidence="1">
    <location>
        <begin position="22"/>
        <end position="419"/>
    </location>
</feature>
<evidence type="ECO:0000313" key="2">
    <source>
        <dbReference type="EMBL" id="GBU04411.1"/>
    </source>
</evidence>
<gene>
    <name evidence="3" type="ORF">EDD74_1185</name>
    <name evidence="2" type="ORF">FAEUMB_09520</name>
</gene>
<dbReference type="PANTHER" id="PTHR43649:SF13">
    <property type="entry name" value="CARBOHYDRATE ABC TRANSPORTER SUBSTRATE-BINDING PROTEIN"/>
    <property type="match status" value="1"/>
</dbReference>
<dbReference type="PANTHER" id="PTHR43649">
    <property type="entry name" value="ARABINOSE-BINDING PROTEIN-RELATED"/>
    <property type="match status" value="1"/>
</dbReference>
<dbReference type="EMBL" id="BHEO01000002">
    <property type="protein sequence ID" value="GBU04411.1"/>
    <property type="molecule type" value="Genomic_DNA"/>
</dbReference>
<evidence type="ECO:0000313" key="4">
    <source>
        <dbReference type="Proteomes" id="UP000294613"/>
    </source>
</evidence>
<dbReference type="SUPFAM" id="SSF53850">
    <property type="entry name" value="Periplasmic binding protein-like II"/>
    <property type="match status" value="1"/>
</dbReference>
<dbReference type="Proteomes" id="UP000294613">
    <property type="component" value="Unassembled WGS sequence"/>
</dbReference>
<dbReference type="Gene3D" id="3.40.190.10">
    <property type="entry name" value="Periplasmic binding protein-like II"/>
    <property type="match status" value="1"/>
</dbReference>
<reference evidence="3 4" key="2">
    <citation type="submission" date="2019-03" db="EMBL/GenBank/DDBJ databases">
        <title>Genomic Encyclopedia of Type Strains, Phase IV (KMG-IV): sequencing the most valuable type-strain genomes for metagenomic binning, comparative biology and taxonomic classification.</title>
        <authorList>
            <person name="Goeker M."/>
        </authorList>
    </citation>
    <scope>NUCLEOTIDE SEQUENCE [LARGE SCALE GENOMIC DNA]</scope>
    <source>
        <strain evidence="3 4">DSM 103426</strain>
    </source>
</reference>
<feature type="signal peptide" evidence="1">
    <location>
        <begin position="1"/>
        <end position="21"/>
    </location>
</feature>
<reference evidence="2 5" key="1">
    <citation type="journal article" date="2018" name="Int. J. Syst. Evol. Microbiol.">
        <title>Draft Genome Sequence of Faecalimonas umbilicata JCM 30896T, an Acetate-Producing Bacterium Isolated from Human Feces.</title>
        <authorList>
            <person name="Sakamoto M."/>
            <person name="Ikeyama N."/>
            <person name="Yuki M."/>
            <person name="Ohkuma M."/>
        </authorList>
    </citation>
    <scope>NUCLEOTIDE SEQUENCE [LARGE SCALE GENOMIC DNA]</scope>
    <source>
        <strain evidence="2 5">EGH7</strain>
    </source>
</reference>
<comment type="caution">
    <text evidence="3">The sequence shown here is derived from an EMBL/GenBank/DDBJ whole genome shotgun (WGS) entry which is preliminary data.</text>
</comment>